<dbReference type="Gene3D" id="3.90.700.10">
    <property type="entry name" value="Succinate dehydrogenase/fumarate reductase flavoprotein, catalytic domain"/>
    <property type="match status" value="1"/>
</dbReference>
<dbReference type="Gene3D" id="3.90.1010.20">
    <property type="match status" value="1"/>
</dbReference>
<evidence type="ECO:0000256" key="1">
    <source>
        <dbReference type="ARBA" id="ARBA00001917"/>
    </source>
</evidence>
<dbReference type="InterPro" id="IPR019546">
    <property type="entry name" value="TAT_signal_bac_arc"/>
</dbReference>
<evidence type="ECO:0000256" key="2">
    <source>
        <dbReference type="ARBA" id="ARBA00001974"/>
    </source>
</evidence>
<reference evidence="11 12" key="1">
    <citation type="submission" date="2019-09" db="EMBL/GenBank/DDBJ databases">
        <title>Whole genome shotgun sequencing (WGS) of Ellagibacter isourolithinifaciens DSM 104140(T) and Adlercreutzia muris DSM 29508(T).</title>
        <authorList>
            <person name="Stoll D.A."/>
            <person name="Danylec N."/>
            <person name="Huch M."/>
        </authorList>
    </citation>
    <scope>NUCLEOTIDE SEQUENCE [LARGE SCALE GENOMIC DNA]</scope>
    <source>
        <strain evidence="11 12">DSM 29508</strain>
    </source>
</reference>
<evidence type="ECO:0000313" key="11">
    <source>
        <dbReference type="EMBL" id="KAB1651376.1"/>
    </source>
</evidence>
<dbReference type="PROSITE" id="PS51257">
    <property type="entry name" value="PROKAR_LIPOPROTEIN"/>
    <property type="match status" value="1"/>
</dbReference>
<organism evidence="11 12">
    <name type="scientific">Adlercreutzia muris</name>
    <dbReference type="NCBI Taxonomy" id="1796610"/>
    <lineage>
        <taxon>Bacteria</taxon>
        <taxon>Bacillati</taxon>
        <taxon>Actinomycetota</taxon>
        <taxon>Coriobacteriia</taxon>
        <taxon>Eggerthellales</taxon>
        <taxon>Eggerthellaceae</taxon>
        <taxon>Adlercreutzia</taxon>
    </lineage>
</organism>
<sequence length="775" mass="81175">MALSRRQFIKGTGIIAISLACGGGTLTGCASKTAEDALSTTGSGAASTTVMGFNGEITVSLAVDATTGLISNVSIDGPFETPERGGRAVARLQEALNASGSLEVDTVSGATVTSQAVLDAAAWAKAEALGTAPNNPRLAPGTYTASAHGHYAGIPVTVTVVLSEDTIDAVRIEDGHLETALMARAAEEAFIPRLIEQQSIAVDGATGATMTSSAVRLAVEACLRESYAAAGVGPEAVVPWLAATAYDDAPAENLEADVVVVGLGGAGMAAALSAAERGLSVIALDKAAKYGGTTCVTSESLAVNPPRLSELHNGGATFIDGDALKADWLARTQGDAKKDLLDLFFTESGPTIDWLHFDHQWPFNPPNPGHADYATYDCCFTYEPYTLAGPKVEVAARIDGLMEQFNALGGEYLLETEATDLLYDTSSERIVGIRACSITGQEYEIAAKSVVLATGGFGENDRLMEQYMIDDFYPLSGTWHQYGMATNDGAMLEQAITLGAATFNPSVPPLSHLAGFPIDLTGFEVHEKDELSFFTGHTALWSEGDIPSSLCVAADGLAVTRQGVRFTNEEEFATHAAIKAGPEYYTIWSQTQLNEFKAQGLRYADPGPSMGYVGCQSTIPLGTPLPNLDAVMDAGIAAGYIFRADSIEELAETVAMEPSVLAQTVADYNGACTTGIDEAFGKNPDYLVAVDGGPYYAILGCAFYYTTAGGLDINERLQVLRNDGTPIQGLYAVGTDSMGVLMTEKDQYLDYGGAASGWAFTSGRLAGMLIAEDLA</sequence>
<dbReference type="Pfam" id="PF04205">
    <property type="entry name" value="FMN_bind"/>
    <property type="match status" value="2"/>
</dbReference>
<evidence type="ECO:0000256" key="4">
    <source>
        <dbReference type="ARBA" id="ARBA00013137"/>
    </source>
</evidence>
<dbReference type="GO" id="GO:0016020">
    <property type="term" value="C:membrane"/>
    <property type="evidence" value="ECO:0007669"/>
    <property type="project" value="InterPro"/>
</dbReference>
<comment type="catalytic activity">
    <reaction evidence="9">
        <text>dihydrourocanate + A = urocanate + AH2</text>
        <dbReference type="Rhea" id="RHEA:36059"/>
        <dbReference type="ChEBI" id="CHEBI:13193"/>
        <dbReference type="ChEBI" id="CHEBI:17499"/>
        <dbReference type="ChEBI" id="CHEBI:27247"/>
        <dbReference type="ChEBI" id="CHEBI:72991"/>
        <dbReference type="EC" id="1.3.99.33"/>
    </reaction>
</comment>
<dbReference type="EC" id="1.3.99.33" evidence="4"/>
<dbReference type="PANTHER" id="PTHR43400:SF7">
    <property type="entry name" value="FAD-DEPENDENT OXIDOREDUCTASE 2 FAD BINDING DOMAIN-CONTAINING PROTEIN"/>
    <property type="match status" value="1"/>
</dbReference>
<keyword evidence="12" id="KW-1185">Reference proteome</keyword>
<comment type="cofactor">
    <cofactor evidence="2">
        <name>FAD</name>
        <dbReference type="ChEBI" id="CHEBI:57692"/>
    </cofactor>
</comment>
<feature type="domain" description="FMN-binding" evidence="10">
    <location>
        <begin position="52"/>
        <end position="128"/>
    </location>
</feature>
<dbReference type="GO" id="GO:0033765">
    <property type="term" value="F:steroid dehydrogenase activity, acting on the CH-CH group of donors"/>
    <property type="evidence" value="ECO:0007669"/>
    <property type="project" value="UniProtKB-ARBA"/>
</dbReference>
<comment type="caution">
    <text evidence="11">The sequence shown here is derived from an EMBL/GenBank/DDBJ whole genome shotgun (WGS) entry which is preliminary data.</text>
</comment>
<dbReference type="PRINTS" id="PR00411">
    <property type="entry name" value="PNDRDTASEI"/>
</dbReference>
<dbReference type="Gene3D" id="3.50.50.60">
    <property type="entry name" value="FAD/NAD(P)-binding domain"/>
    <property type="match status" value="1"/>
</dbReference>
<feature type="domain" description="FMN-binding" evidence="10">
    <location>
        <begin position="150"/>
        <end position="226"/>
    </location>
</feature>
<evidence type="ECO:0000256" key="6">
    <source>
        <dbReference type="ARBA" id="ARBA00022630"/>
    </source>
</evidence>
<evidence type="ECO:0000259" key="10">
    <source>
        <dbReference type="SMART" id="SM00900"/>
    </source>
</evidence>
<dbReference type="EMBL" id="WAJS01000002">
    <property type="protein sequence ID" value="KAB1651376.1"/>
    <property type="molecule type" value="Genomic_DNA"/>
</dbReference>
<dbReference type="SUPFAM" id="SSF56425">
    <property type="entry name" value="Succinate dehydrogenase/fumarate reductase flavoprotein, catalytic domain"/>
    <property type="match status" value="1"/>
</dbReference>
<evidence type="ECO:0000313" key="12">
    <source>
        <dbReference type="Proteomes" id="UP000479639"/>
    </source>
</evidence>
<dbReference type="InterPro" id="IPR036188">
    <property type="entry name" value="FAD/NAD-bd_sf"/>
</dbReference>
<keyword evidence="6" id="KW-0285">Flavoprotein</keyword>
<dbReference type="RefSeq" id="WP_151429603.1">
    <property type="nucleotide sequence ID" value="NZ_JANJZI010000005.1"/>
</dbReference>
<evidence type="ECO:0000256" key="7">
    <source>
        <dbReference type="ARBA" id="ARBA00022827"/>
    </source>
</evidence>
<name>A0A7C8BVV0_9ACTN</name>
<dbReference type="Proteomes" id="UP000479639">
    <property type="component" value="Unassembled WGS sequence"/>
</dbReference>
<dbReference type="NCBIfam" id="TIGR01409">
    <property type="entry name" value="TAT_signal_seq"/>
    <property type="match status" value="1"/>
</dbReference>
<dbReference type="AlphaFoldDB" id="A0A7C8BVV0"/>
<evidence type="ECO:0000256" key="5">
    <source>
        <dbReference type="ARBA" id="ARBA00015872"/>
    </source>
</evidence>
<dbReference type="InterPro" id="IPR050315">
    <property type="entry name" value="FAD-oxidoreductase_2"/>
</dbReference>
<dbReference type="InterPro" id="IPR006311">
    <property type="entry name" value="TAT_signal"/>
</dbReference>
<dbReference type="GO" id="GO:0010181">
    <property type="term" value="F:FMN binding"/>
    <property type="evidence" value="ECO:0007669"/>
    <property type="project" value="InterPro"/>
</dbReference>
<evidence type="ECO:0000256" key="3">
    <source>
        <dbReference type="ARBA" id="ARBA00008040"/>
    </source>
</evidence>
<protein>
    <recommendedName>
        <fullName evidence="5">Urocanate reductase</fullName>
        <ecNumber evidence="4">1.3.99.33</ecNumber>
    </recommendedName>
</protein>
<evidence type="ECO:0000256" key="9">
    <source>
        <dbReference type="ARBA" id="ARBA00049922"/>
    </source>
</evidence>
<accession>A0A7C8BVV0</accession>
<comment type="cofactor">
    <cofactor evidence="1">
        <name>FMN</name>
        <dbReference type="ChEBI" id="CHEBI:58210"/>
    </cofactor>
</comment>
<evidence type="ECO:0000256" key="8">
    <source>
        <dbReference type="ARBA" id="ARBA00023002"/>
    </source>
</evidence>
<dbReference type="InterPro" id="IPR027477">
    <property type="entry name" value="Succ_DH/fumarate_Rdtase_cat_sf"/>
</dbReference>
<proteinExistence type="inferred from homology"/>
<dbReference type="SMART" id="SM00900">
    <property type="entry name" value="FMN_bind"/>
    <property type="match status" value="2"/>
</dbReference>
<keyword evidence="7" id="KW-0274">FAD</keyword>
<dbReference type="InterPro" id="IPR003953">
    <property type="entry name" value="FAD-dep_OxRdtase_2_FAD-bd"/>
</dbReference>
<dbReference type="PANTHER" id="PTHR43400">
    <property type="entry name" value="FUMARATE REDUCTASE"/>
    <property type="match status" value="1"/>
</dbReference>
<dbReference type="SUPFAM" id="SSF51905">
    <property type="entry name" value="FAD/NAD(P)-binding domain"/>
    <property type="match status" value="1"/>
</dbReference>
<dbReference type="PROSITE" id="PS51318">
    <property type="entry name" value="TAT"/>
    <property type="match status" value="1"/>
</dbReference>
<dbReference type="Pfam" id="PF00890">
    <property type="entry name" value="FAD_binding_2"/>
    <property type="match status" value="1"/>
</dbReference>
<keyword evidence="8" id="KW-0560">Oxidoreductase</keyword>
<gene>
    <name evidence="11" type="ORF">F8D48_01040</name>
</gene>
<comment type="similarity">
    <text evidence="3">Belongs to the FAD-dependent oxidoreductase 2 family. FRD/SDH subfamily.</text>
</comment>
<dbReference type="InterPro" id="IPR007329">
    <property type="entry name" value="FMN-bd"/>
</dbReference>